<organism evidence="2 3">
    <name type="scientific">Oceanicoccus sagamiensis</name>
    <dbReference type="NCBI Taxonomy" id="716816"/>
    <lineage>
        <taxon>Bacteria</taxon>
        <taxon>Pseudomonadati</taxon>
        <taxon>Pseudomonadota</taxon>
        <taxon>Gammaproteobacteria</taxon>
        <taxon>Cellvibrionales</taxon>
        <taxon>Spongiibacteraceae</taxon>
        <taxon>Oceanicoccus</taxon>
    </lineage>
</organism>
<evidence type="ECO:0000259" key="1">
    <source>
        <dbReference type="SMART" id="SM00769"/>
    </source>
</evidence>
<protein>
    <recommendedName>
        <fullName evidence="1">Water stress and hypersensitive response domain-containing protein</fullName>
    </recommendedName>
</protein>
<evidence type="ECO:0000313" key="3">
    <source>
        <dbReference type="Proteomes" id="UP000193450"/>
    </source>
</evidence>
<feature type="domain" description="Water stress and hypersensitive response" evidence="1">
    <location>
        <begin position="32"/>
        <end position="152"/>
    </location>
</feature>
<dbReference type="GO" id="GO:0009269">
    <property type="term" value="P:response to desiccation"/>
    <property type="evidence" value="ECO:0007669"/>
    <property type="project" value="InterPro"/>
</dbReference>
<sequence length="158" mass="16929">MFKSIRQGLLLLLVLISSGCTLLSPSFEDPVVTVSSFRVVPSDSISPKFEIGLHIVNPNNVALELEGVAYTASIEGSQVLAGASNTLPVIPAYGEGDVVLNASADLFGSFRVITQLMNKKTRGLNYELEVKLDIGTLMPAIRIEKQGQIDLGGKQRAQ</sequence>
<dbReference type="Gene3D" id="2.60.40.1820">
    <property type="match status" value="1"/>
</dbReference>
<dbReference type="InterPro" id="IPR004864">
    <property type="entry name" value="LEA_2"/>
</dbReference>
<dbReference type="PROSITE" id="PS51257">
    <property type="entry name" value="PROKAR_LIPOPROTEIN"/>
    <property type="match status" value="1"/>
</dbReference>
<dbReference type="OrthoDB" id="6196336at2"/>
<evidence type="ECO:0000313" key="2">
    <source>
        <dbReference type="EMBL" id="ARN76397.1"/>
    </source>
</evidence>
<gene>
    <name evidence="2" type="ORF">BST96_12420</name>
</gene>
<dbReference type="AlphaFoldDB" id="A0A1X9NNS7"/>
<dbReference type="EMBL" id="CP019343">
    <property type="protein sequence ID" value="ARN76397.1"/>
    <property type="molecule type" value="Genomic_DNA"/>
</dbReference>
<dbReference type="SUPFAM" id="SSF117070">
    <property type="entry name" value="LEA14-like"/>
    <property type="match status" value="1"/>
</dbReference>
<dbReference type="SMART" id="SM00769">
    <property type="entry name" value="WHy"/>
    <property type="match status" value="1"/>
</dbReference>
<dbReference type="InterPro" id="IPR013990">
    <property type="entry name" value="WHy-dom"/>
</dbReference>
<reference evidence="2 3" key="1">
    <citation type="submission" date="2016-11" db="EMBL/GenBank/DDBJ databases">
        <title>Trade-off between light-utilization and light-protection in marine flavobacteria.</title>
        <authorList>
            <person name="Kumagai Y."/>
        </authorList>
    </citation>
    <scope>NUCLEOTIDE SEQUENCE [LARGE SCALE GENOMIC DNA]</scope>
    <source>
        <strain evidence="2 3">NBRC 107125</strain>
    </source>
</reference>
<dbReference type="Pfam" id="PF03168">
    <property type="entry name" value="LEA_2"/>
    <property type="match status" value="1"/>
</dbReference>
<dbReference type="STRING" id="716816.BST96_12420"/>
<name>A0A1X9NNS7_9GAMM</name>
<accession>A0A1X9NNS7</accession>
<dbReference type="RefSeq" id="WP_157117942.1">
    <property type="nucleotide sequence ID" value="NZ_CP019343.1"/>
</dbReference>
<keyword evidence="3" id="KW-1185">Reference proteome</keyword>
<proteinExistence type="predicted"/>
<dbReference type="Proteomes" id="UP000193450">
    <property type="component" value="Chromosome"/>
</dbReference>
<dbReference type="KEGG" id="osg:BST96_12420"/>